<sequence length="76" mass="8821">MLSSMTKQYLNHQLECPYCLTIRLRIPADARPEDRIVCDDCGEFLGTWDDLLTDFEKQGGQDGVFRLDKGRIKRID</sequence>
<protein>
    <submittedName>
        <fullName evidence="1">Uncharacterized protein</fullName>
    </submittedName>
</protein>
<organism evidence="1 2">
    <name type="scientific">Mesorhizobium prunaredense</name>
    <dbReference type="NCBI Taxonomy" id="1631249"/>
    <lineage>
        <taxon>Bacteria</taxon>
        <taxon>Pseudomonadati</taxon>
        <taxon>Pseudomonadota</taxon>
        <taxon>Alphaproteobacteria</taxon>
        <taxon>Hyphomicrobiales</taxon>
        <taxon>Phyllobacteriaceae</taxon>
        <taxon>Mesorhizobium</taxon>
    </lineage>
</organism>
<keyword evidence="2" id="KW-1185">Reference proteome</keyword>
<reference evidence="2" key="1">
    <citation type="submission" date="2017-01" db="EMBL/GenBank/DDBJ databases">
        <authorList>
            <person name="Brunel B."/>
        </authorList>
    </citation>
    <scope>NUCLEOTIDE SEQUENCE [LARGE SCALE GENOMIC DNA]</scope>
</reference>
<dbReference type="STRING" id="1631249.BQ8794_230017"/>
<name>A0A1R3VBG4_9HYPH</name>
<gene>
    <name evidence="1" type="ORF">BQ8794_230017</name>
</gene>
<dbReference type="AlphaFoldDB" id="A0A1R3VBG4"/>
<dbReference type="Proteomes" id="UP000188388">
    <property type="component" value="Unassembled WGS sequence"/>
</dbReference>
<evidence type="ECO:0000313" key="2">
    <source>
        <dbReference type="Proteomes" id="UP000188388"/>
    </source>
</evidence>
<evidence type="ECO:0000313" key="1">
    <source>
        <dbReference type="EMBL" id="SIT55707.1"/>
    </source>
</evidence>
<dbReference type="EMBL" id="FTPD01000016">
    <property type="protein sequence ID" value="SIT55707.1"/>
    <property type="molecule type" value="Genomic_DNA"/>
</dbReference>
<accession>A0A1R3VBG4</accession>
<proteinExistence type="predicted"/>